<dbReference type="RefSeq" id="WP_010965715.1">
    <property type="nucleotide sequence ID" value="NC_003030.1"/>
</dbReference>
<organism evidence="7 8">
    <name type="scientific">Clostridium acetobutylicum (strain ATCC 824 / DSM 792 / JCM 1419 / IAM 19013 / LMG 5710 / NBRC 13948 / NRRL B-527 / VKM B-1787 / 2291 / W)</name>
    <dbReference type="NCBI Taxonomy" id="272562"/>
    <lineage>
        <taxon>Bacteria</taxon>
        <taxon>Bacillati</taxon>
        <taxon>Bacillota</taxon>
        <taxon>Clostridia</taxon>
        <taxon>Eubacteriales</taxon>
        <taxon>Clostridiaceae</taxon>
        <taxon>Clostridium</taxon>
    </lineage>
</organism>
<evidence type="ECO:0000313" key="8">
    <source>
        <dbReference type="Proteomes" id="UP000000814"/>
    </source>
</evidence>
<evidence type="ECO:0000256" key="3">
    <source>
        <dbReference type="ARBA" id="ARBA00022692"/>
    </source>
</evidence>
<evidence type="ECO:0000256" key="4">
    <source>
        <dbReference type="ARBA" id="ARBA00022989"/>
    </source>
</evidence>
<keyword evidence="5" id="KW-0472">Membrane</keyword>
<reference evidence="7 8" key="1">
    <citation type="journal article" date="2001" name="J. Bacteriol.">
        <title>Genome sequence and comparative analysis of the solvent-producing bacterium Clostridium acetobutylicum.</title>
        <authorList>
            <person name="Nolling J."/>
            <person name="Breton G."/>
            <person name="Omelchenko M.V."/>
            <person name="Makarova K.S."/>
            <person name="Zeng Q."/>
            <person name="Gibson R."/>
            <person name="Lee H.M."/>
            <person name="Dubois J."/>
            <person name="Qiu D."/>
            <person name="Hitti J."/>
            <person name="Wolf Y.I."/>
            <person name="Tatusov R.L."/>
            <person name="Sabathe F."/>
            <person name="Doucette-Stamm L."/>
            <person name="Soucaille P."/>
            <person name="Daly M.J."/>
            <person name="Bennett G.N."/>
            <person name="Koonin E.V."/>
            <person name="Smith D.R."/>
        </authorList>
    </citation>
    <scope>NUCLEOTIDE SEQUENCE [LARGE SCALE GENOMIC DNA]</scope>
    <source>
        <strain evidence="8">ATCC 824 / DSM 792 / JCM 1419 / LMG 5710 / VKM B-1787</strain>
    </source>
</reference>
<evidence type="ECO:0000313" key="7">
    <source>
        <dbReference type="EMBL" id="AAK80374.1"/>
    </source>
</evidence>
<dbReference type="OrthoDB" id="9762005at2"/>
<dbReference type="GeneID" id="44998898"/>
<dbReference type="InterPro" id="IPR033479">
    <property type="entry name" value="dCache_1"/>
</dbReference>
<dbReference type="eggNOG" id="COG0840">
    <property type="taxonomic scope" value="Bacteria"/>
</dbReference>
<dbReference type="HOGENOM" id="CLU_958780_0_0_9"/>
<evidence type="ECO:0000259" key="6">
    <source>
        <dbReference type="Pfam" id="PF02743"/>
    </source>
</evidence>
<dbReference type="Gene3D" id="3.30.450.20">
    <property type="entry name" value="PAS domain"/>
    <property type="match status" value="1"/>
</dbReference>
<protein>
    <submittedName>
        <fullName evidence="7">Methyl-accepting chemotaxis protein</fullName>
    </submittedName>
</protein>
<dbReference type="EMBL" id="AE001437">
    <property type="protein sequence ID" value="AAK80374.1"/>
    <property type="molecule type" value="Genomic_DNA"/>
</dbReference>
<evidence type="ECO:0000256" key="5">
    <source>
        <dbReference type="ARBA" id="ARBA00023136"/>
    </source>
</evidence>
<feature type="domain" description="Cache" evidence="6">
    <location>
        <begin position="23"/>
        <end position="230"/>
    </location>
</feature>
<accession>Q97GE8</accession>
<gene>
    <name evidence="7" type="ordered locus">CA_C2419</name>
</gene>
<dbReference type="PATRIC" id="fig|272562.8.peg.2616"/>
<name>Q97GE8_CLOAB</name>
<dbReference type="STRING" id="272562.CA_C2419"/>
<evidence type="ECO:0000256" key="1">
    <source>
        <dbReference type="ARBA" id="ARBA00004651"/>
    </source>
</evidence>
<dbReference type="SUPFAM" id="SSF103190">
    <property type="entry name" value="Sensory domain-like"/>
    <property type="match status" value="1"/>
</dbReference>
<dbReference type="Pfam" id="PF02743">
    <property type="entry name" value="dCache_1"/>
    <property type="match status" value="1"/>
</dbReference>
<keyword evidence="3" id="KW-0812">Transmembrane</keyword>
<dbReference type="GO" id="GO:0005886">
    <property type="term" value="C:plasma membrane"/>
    <property type="evidence" value="ECO:0007669"/>
    <property type="project" value="UniProtKB-SubCell"/>
</dbReference>
<dbReference type="InterPro" id="IPR029151">
    <property type="entry name" value="Sensor-like_sf"/>
</dbReference>
<dbReference type="KEGG" id="cac:CA_C2419"/>
<proteinExistence type="predicted"/>
<keyword evidence="4" id="KW-1133">Transmembrane helix</keyword>
<comment type="subcellular location">
    <subcellularLocation>
        <location evidence="1">Cell membrane</location>
        <topology evidence="1">Multi-pass membrane protein</topology>
    </subcellularLocation>
</comment>
<keyword evidence="2" id="KW-1003">Cell membrane</keyword>
<dbReference type="PIR" id="C97198">
    <property type="entry name" value="C97198"/>
</dbReference>
<dbReference type="CDD" id="cd18774">
    <property type="entry name" value="PDC2_HK_sensor"/>
    <property type="match status" value="1"/>
</dbReference>
<dbReference type="Proteomes" id="UP000000814">
    <property type="component" value="Chromosome"/>
</dbReference>
<keyword evidence="8" id="KW-1185">Reference proteome</keyword>
<dbReference type="AlphaFoldDB" id="Q97GE8"/>
<evidence type="ECO:0000256" key="2">
    <source>
        <dbReference type="ARBA" id="ARBA00022475"/>
    </source>
</evidence>
<sequence length="290" mass="32517">MLLISIIPLLAVSVFSDLYFQKTLTNEIAEKNLNLVSETKYRVESFINQPISLIKTLSTYPSITAFNTTESKPILVQAQNNEKSSSGVQIVLDDYNGNQIVRGDDNSLVNISKRDYFKNAIKGVSESKQIVLGKNTNILTLNVGIPVKDSSGSIKGILQGGIPLKKISDYVKNLSINGMTVYIVDKNGLIVAHPNNDLVVSRKNLSNISYIRSALSSKKDGTYTYKDANKGKILVSSTYDTHTGWLICTEIPYSIAMKSYNNFKYLHDNILYPRMRCHFHNWTCDFRQVN</sequence>